<dbReference type="STRING" id="301148.B4135_1350"/>
<organism evidence="3 4">
    <name type="scientific">Caldibacillus debilis</name>
    <dbReference type="NCBI Taxonomy" id="301148"/>
    <lineage>
        <taxon>Bacteria</taxon>
        <taxon>Bacillati</taxon>
        <taxon>Bacillota</taxon>
        <taxon>Bacilli</taxon>
        <taxon>Bacillales</taxon>
        <taxon>Bacillaceae</taxon>
        <taxon>Caldibacillus</taxon>
    </lineage>
</organism>
<dbReference type="SMART" id="SM00014">
    <property type="entry name" value="acidPPc"/>
    <property type="match status" value="1"/>
</dbReference>
<protein>
    <recommendedName>
        <fullName evidence="2">Phosphatidic acid phosphatase type 2/haloperoxidase domain-containing protein</fullName>
    </recommendedName>
</protein>
<dbReference type="Pfam" id="PF01569">
    <property type="entry name" value="PAP2"/>
    <property type="match status" value="1"/>
</dbReference>
<proteinExistence type="predicted"/>
<dbReference type="PANTHER" id="PTHR14969">
    <property type="entry name" value="SPHINGOSINE-1-PHOSPHATE PHOSPHOHYDROLASE"/>
    <property type="match status" value="1"/>
</dbReference>
<dbReference type="SUPFAM" id="SSF48317">
    <property type="entry name" value="Acid phosphatase/Vanadium-dependent haloperoxidase"/>
    <property type="match status" value="1"/>
</dbReference>
<keyword evidence="1" id="KW-0812">Transmembrane</keyword>
<dbReference type="PATRIC" id="fig|301148.3.peg.660"/>
<name>A0A150MCH2_9BACI</name>
<dbReference type="InterPro" id="IPR000326">
    <property type="entry name" value="PAP2/HPO"/>
</dbReference>
<feature type="transmembrane region" description="Helical" evidence="1">
    <location>
        <begin position="59"/>
        <end position="83"/>
    </location>
</feature>
<evidence type="ECO:0000256" key="1">
    <source>
        <dbReference type="SAM" id="Phobius"/>
    </source>
</evidence>
<gene>
    <name evidence="3" type="ORF">B4135_1350</name>
</gene>
<dbReference type="RefSeq" id="WP_061568082.1">
    <property type="nucleotide sequence ID" value="NZ_LQYT01000012.1"/>
</dbReference>
<dbReference type="InterPro" id="IPR036938">
    <property type="entry name" value="PAP2/HPO_sf"/>
</dbReference>
<evidence type="ECO:0000259" key="2">
    <source>
        <dbReference type="SMART" id="SM00014"/>
    </source>
</evidence>
<accession>A0A150MCH2</accession>
<evidence type="ECO:0000313" key="3">
    <source>
        <dbReference type="EMBL" id="KYD22220.1"/>
    </source>
</evidence>
<evidence type="ECO:0000313" key="4">
    <source>
        <dbReference type="Proteomes" id="UP000075683"/>
    </source>
</evidence>
<feature type="domain" description="Phosphatidic acid phosphatase type 2/haloperoxidase" evidence="2">
    <location>
        <begin position="87"/>
        <end position="201"/>
    </location>
</feature>
<feature type="transmembrane region" description="Helical" evidence="1">
    <location>
        <begin position="130"/>
        <end position="148"/>
    </location>
</feature>
<sequence>MCRKISLFRPLLACLLCLFGFGGFSLLVALGWTVSFDLRLINFIQGLETPLLTKIMKFFTYLGNPVPLACISAMAFILLSVIFRRNAEGIFFACVLAGSVLLNETIKQIFRRSRPAFHRIIDIGGFSFPSGHSMAAFSLYGMLAFLLWRHIRSAAGRGLLLFSSAAMILLIGVSRIYLGVHYPSDVAGGYLAGASWLFFSIWIGGKLKKDGTISPPG</sequence>
<dbReference type="CDD" id="cd03392">
    <property type="entry name" value="PAP2_like_2"/>
    <property type="match status" value="1"/>
</dbReference>
<keyword evidence="1" id="KW-0472">Membrane</keyword>
<feature type="transmembrane region" description="Helical" evidence="1">
    <location>
        <begin position="160"/>
        <end position="180"/>
    </location>
</feature>
<feature type="transmembrane region" description="Helical" evidence="1">
    <location>
        <begin position="186"/>
        <end position="205"/>
    </location>
</feature>
<keyword evidence="1" id="KW-1133">Transmembrane helix</keyword>
<dbReference type="OrthoDB" id="9789113at2"/>
<feature type="transmembrane region" description="Helical" evidence="1">
    <location>
        <begin position="90"/>
        <end position="110"/>
    </location>
</feature>
<dbReference type="AlphaFoldDB" id="A0A150MCH2"/>
<dbReference type="EMBL" id="LQYT01000012">
    <property type="protein sequence ID" value="KYD22220.1"/>
    <property type="molecule type" value="Genomic_DNA"/>
</dbReference>
<reference evidence="3 4" key="1">
    <citation type="submission" date="2016-01" db="EMBL/GenBank/DDBJ databases">
        <title>Draft Genome Sequences of Seven Thermophilic Sporeformers Isolated from Foods.</title>
        <authorList>
            <person name="Berendsen E.M."/>
            <person name="Wells-Bennik M.H."/>
            <person name="Krawcyk A.O."/>
            <person name="De Jong A."/>
            <person name="Holsappel S."/>
            <person name="Eijlander R.T."/>
            <person name="Kuipers O.P."/>
        </authorList>
    </citation>
    <scope>NUCLEOTIDE SEQUENCE [LARGE SCALE GENOMIC DNA]</scope>
    <source>
        <strain evidence="3 4">B4135</strain>
    </source>
</reference>
<dbReference type="Proteomes" id="UP000075683">
    <property type="component" value="Unassembled WGS sequence"/>
</dbReference>
<dbReference type="Gene3D" id="1.20.144.10">
    <property type="entry name" value="Phosphatidic acid phosphatase type 2/haloperoxidase"/>
    <property type="match status" value="2"/>
</dbReference>
<dbReference type="PANTHER" id="PTHR14969:SF13">
    <property type="entry name" value="AT30094P"/>
    <property type="match status" value="1"/>
</dbReference>
<comment type="caution">
    <text evidence="3">The sequence shown here is derived from an EMBL/GenBank/DDBJ whole genome shotgun (WGS) entry which is preliminary data.</text>
</comment>